<gene>
    <name evidence="2" type="ORF">HGM15179_016879</name>
</gene>
<dbReference type="AlphaFoldDB" id="A0A8K1G206"/>
<dbReference type="Pfam" id="PF19317">
    <property type="entry name" value="Gag_p24_C"/>
    <property type="match status" value="1"/>
</dbReference>
<proteinExistence type="predicted"/>
<dbReference type="InterPro" id="IPR050195">
    <property type="entry name" value="Primate_lentivir_Gag_pol-like"/>
</dbReference>
<dbReference type="EMBL" id="SWJQ01000907">
    <property type="protein sequence ID" value="TRZ10226.1"/>
    <property type="molecule type" value="Genomic_DNA"/>
</dbReference>
<name>A0A8K1G206_9PASS</name>
<dbReference type="InterPro" id="IPR045345">
    <property type="entry name" value="Gag_p24_C"/>
</dbReference>
<dbReference type="OrthoDB" id="9398000at2759"/>
<dbReference type="GO" id="GO:0016032">
    <property type="term" value="P:viral process"/>
    <property type="evidence" value="ECO:0007669"/>
    <property type="project" value="InterPro"/>
</dbReference>
<feature type="non-terminal residue" evidence="2">
    <location>
        <position position="173"/>
    </location>
</feature>
<keyword evidence="3" id="KW-1185">Reference proteome</keyword>
<dbReference type="InterPro" id="IPR008916">
    <property type="entry name" value="Retrov_capsid_C"/>
</dbReference>
<feature type="domain" description="Retroviral nucleocapsid Gag protein p24 C-terminal" evidence="1">
    <location>
        <begin position="125"/>
        <end position="173"/>
    </location>
</feature>
<evidence type="ECO:0000259" key="1">
    <source>
        <dbReference type="Pfam" id="PF19317"/>
    </source>
</evidence>
<organism evidence="2 3">
    <name type="scientific">Zosterops borbonicus</name>
    <dbReference type="NCBI Taxonomy" id="364589"/>
    <lineage>
        <taxon>Eukaryota</taxon>
        <taxon>Metazoa</taxon>
        <taxon>Chordata</taxon>
        <taxon>Craniata</taxon>
        <taxon>Vertebrata</taxon>
        <taxon>Euteleostomi</taxon>
        <taxon>Archelosauria</taxon>
        <taxon>Archosauria</taxon>
        <taxon>Dinosauria</taxon>
        <taxon>Saurischia</taxon>
        <taxon>Theropoda</taxon>
        <taxon>Coelurosauria</taxon>
        <taxon>Aves</taxon>
        <taxon>Neognathae</taxon>
        <taxon>Neoaves</taxon>
        <taxon>Telluraves</taxon>
        <taxon>Australaves</taxon>
        <taxon>Passeriformes</taxon>
        <taxon>Sylvioidea</taxon>
        <taxon>Zosteropidae</taxon>
        <taxon>Zosterops</taxon>
    </lineage>
</organism>
<dbReference type="SUPFAM" id="SSF47353">
    <property type="entry name" value="Retrovirus capsid dimerization domain-like"/>
    <property type="match status" value="1"/>
</dbReference>
<dbReference type="SUPFAM" id="SSF47943">
    <property type="entry name" value="Retrovirus capsid protein, N-terminal core domain"/>
    <property type="match status" value="1"/>
</dbReference>
<dbReference type="PANTHER" id="PTHR40389:SF3">
    <property type="entry name" value="IGE-BINDING PROTEIN"/>
    <property type="match status" value="1"/>
</dbReference>
<reference evidence="2" key="1">
    <citation type="submission" date="2019-04" db="EMBL/GenBank/DDBJ databases">
        <title>Genome assembly of Zosterops borbonicus 15179.</title>
        <authorList>
            <person name="Leroy T."/>
            <person name="Anselmetti Y."/>
            <person name="Tilak M.-K."/>
            <person name="Nabholz B."/>
        </authorList>
    </citation>
    <scope>NUCLEOTIDE SEQUENCE</scope>
    <source>
        <strain evidence="2">HGM_15179</strain>
        <tissue evidence="2">Muscle</tissue>
    </source>
</reference>
<evidence type="ECO:0000313" key="2">
    <source>
        <dbReference type="EMBL" id="TRZ10226.1"/>
    </source>
</evidence>
<dbReference type="Gene3D" id="1.10.375.10">
    <property type="entry name" value="Human Immunodeficiency Virus Type 1 Capsid Protein"/>
    <property type="match status" value="1"/>
</dbReference>
<dbReference type="Gene3D" id="1.10.1200.30">
    <property type="match status" value="1"/>
</dbReference>
<sequence>MKALKEYGRTSPYFLGLLNGQLTGSVVVPHDIKYLFQCLHSRTEYQLWEATWKRHLQDALPGWLNEPDTAVDNEGNLITLQRVLGEGDWETPNKQAAGLPKQLLKQVARTAIKAFTTMRPSGPLESYLDVFQGPQENFLQFVERLTVAIEQQEDDELARKRLVTSLVFKHANQ</sequence>
<dbReference type="Pfam" id="PF00607">
    <property type="entry name" value="Gag_p24"/>
    <property type="match status" value="1"/>
</dbReference>
<accession>A0A8K1G206</accession>
<dbReference type="PANTHER" id="PTHR40389">
    <property type="entry name" value="ENDOGENOUS RETROVIRUS GROUP K MEMBER 24 GAG POLYPROTEIN-RELATED"/>
    <property type="match status" value="1"/>
</dbReference>
<dbReference type="InterPro" id="IPR008919">
    <property type="entry name" value="Retrov_capsid_N"/>
</dbReference>
<dbReference type="Proteomes" id="UP000796761">
    <property type="component" value="Unassembled WGS sequence"/>
</dbReference>
<evidence type="ECO:0000313" key="3">
    <source>
        <dbReference type="Proteomes" id="UP000796761"/>
    </source>
</evidence>
<protein>
    <recommendedName>
        <fullName evidence="1">Retroviral nucleocapsid Gag protein p24 C-terminal domain-containing protein</fullName>
    </recommendedName>
</protein>
<comment type="caution">
    <text evidence="2">The sequence shown here is derived from an EMBL/GenBank/DDBJ whole genome shotgun (WGS) entry which is preliminary data.</text>
</comment>